<dbReference type="PROSITE" id="PS50977">
    <property type="entry name" value="HTH_TETR_2"/>
    <property type="match status" value="1"/>
</dbReference>
<feature type="domain" description="HTH tetR-type" evidence="5">
    <location>
        <begin position="13"/>
        <end position="80"/>
    </location>
</feature>
<organism evidence="6 7">
    <name type="scientific">Kribbella sindirgiensis</name>
    <dbReference type="NCBI Taxonomy" id="1124744"/>
    <lineage>
        <taxon>Bacteria</taxon>
        <taxon>Bacillati</taxon>
        <taxon>Actinomycetota</taxon>
        <taxon>Actinomycetes</taxon>
        <taxon>Propionibacteriales</taxon>
        <taxon>Kribbellaceae</taxon>
        <taxon>Kribbella</taxon>
    </lineage>
</organism>
<feature type="DNA-binding region" description="H-T-H motif" evidence="4">
    <location>
        <begin position="43"/>
        <end position="62"/>
    </location>
</feature>
<dbReference type="SUPFAM" id="SSF46689">
    <property type="entry name" value="Homeodomain-like"/>
    <property type="match status" value="1"/>
</dbReference>
<dbReference type="InterPro" id="IPR050109">
    <property type="entry name" value="HTH-type_TetR-like_transc_reg"/>
</dbReference>
<evidence type="ECO:0000256" key="1">
    <source>
        <dbReference type="ARBA" id="ARBA00023015"/>
    </source>
</evidence>
<keyword evidence="1" id="KW-0805">Transcription regulation</keyword>
<dbReference type="PANTHER" id="PTHR30055:SF234">
    <property type="entry name" value="HTH-TYPE TRANSCRIPTIONAL REGULATOR BETI"/>
    <property type="match status" value="1"/>
</dbReference>
<keyword evidence="7" id="KW-1185">Reference proteome</keyword>
<dbReference type="AlphaFoldDB" id="A0A4R0ILA1"/>
<keyword evidence="2 4" id="KW-0238">DNA-binding</keyword>
<comment type="caution">
    <text evidence="6">The sequence shown here is derived from an EMBL/GenBank/DDBJ whole genome shotgun (WGS) entry which is preliminary data.</text>
</comment>
<dbReference type="InterPro" id="IPR036271">
    <property type="entry name" value="Tet_transcr_reg_TetR-rel_C_sf"/>
</dbReference>
<dbReference type="Pfam" id="PF00440">
    <property type="entry name" value="TetR_N"/>
    <property type="match status" value="1"/>
</dbReference>
<dbReference type="RefSeq" id="WP_131289191.1">
    <property type="nucleotide sequence ID" value="NZ_SJKA01000005.1"/>
</dbReference>
<dbReference type="Gene3D" id="1.10.357.10">
    <property type="entry name" value="Tetracycline Repressor, domain 2"/>
    <property type="match status" value="1"/>
</dbReference>
<dbReference type="Proteomes" id="UP000292695">
    <property type="component" value="Unassembled WGS sequence"/>
</dbReference>
<dbReference type="InterPro" id="IPR049445">
    <property type="entry name" value="TetR_SbtR-like_C"/>
</dbReference>
<dbReference type="Pfam" id="PF21597">
    <property type="entry name" value="TetR_C_43"/>
    <property type="match status" value="1"/>
</dbReference>
<dbReference type="GO" id="GO:0003700">
    <property type="term" value="F:DNA-binding transcription factor activity"/>
    <property type="evidence" value="ECO:0007669"/>
    <property type="project" value="TreeGrafter"/>
</dbReference>
<name>A0A4R0ILA1_9ACTN</name>
<dbReference type="EMBL" id="SJKA01000005">
    <property type="protein sequence ID" value="TCC33599.1"/>
    <property type="molecule type" value="Genomic_DNA"/>
</dbReference>
<sequence>MGGQTRPLRADAARKRAQVVAAAGEELADLALAARDGEPARLSLDRVATRAGVGIATLYRHFPTREALLEAVYHQELARLCAAAPEMAGSAPADAALLAWMHRYIDFVDSKRAMGISLRAMVASGAVTQSDTRARLTAAIAHFLEAGAASGVLRSDVPPGDVVAAMAGAVIAADPDQQRDQTERLLELLVEGLRAR</sequence>
<reference evidence="6 7" key="1">
    <citation type="submission" date="2019-02" db="EMBL/GenBank/DDBJ databases">
        <title>Kribbella capetownensis sp. nov. and Kribbella speibonae sp. nov., isolated from soil.</title>
        <authorList>
            <person name="Curtis S.M."/>
            <person name="Norton I."/>
            <person name="Everest G.J."/>
            <person name="Meyers P.R."/>
        </authorList>
    </citation>
    <scope>NUCLEOTIDE SEQUENCE [LARGE SCALE GENOMIC DNA]</scope>
    <source>
        <strain evidence="6 7">DSM 27082</strain>
    </source>
</reference>
<keyword evidence="3" id="KW-0804">Transcription</keyword>
<dbReference type="GO" id="GO:0000976">
    <property type="term" value="F:transcription cis-regulatory region binding"/>
    <property type="evidence" value="ECO:0007669"/>
    <property type="project" value="TreeGrafter"/>
</dbReference>
<proteinExistence type="predicted"/>
<evidence type="ECO:0000256" key="4">
    <source>
        <dbReference type="PROSITE-ProRule" id="PRU00335"/>
    </source>
</evidence>
<dbReference type="OrthoDB" id="9795011at2"/>
<evidence type="ECO:0000259" key="5">
    <source>
        <dbReference type="PROSITE" id="PS50977"/>
    </source>
</evidence>
<evidence type="ECO:0000313" key="6">
    <source>
        <dbReference type="EMBL" id="TCC33599.1"/>
    </source>
</evidence>
<evidence type="ECO:0000256" key="2">
    <source>
        <dbReference type="ARBA" id="ARBA00023125"/>
    </source>
</evidence>
<dbReference type="InterPro" id="IPR009057">
    <property type="entry name" value="Homeodomain-like_sf"/>
</dbReference>
<dbReference type="PANTHER" id="PTHR30055">
    <property type="entry name" value="HTH-TYPE TRANSCRIPTIONAL REGULATOR RUTR"/>
    <property type="match status" value="1"/>
</dbReference>
<evidence type="ECO:0000256" key="3">
    <source>
        <dbReference type="ARBA" id="ARBA00023163"/>
    </source>
</evidence>
<evidence type="ECO:0000313" key="7">
    <source>
        <dbReference type="Proteomes" id="UP000292695"/>
    </source>
</evidence>
<gene>
    <name evidence="6" type="ORF">E0H50_16690</name>
</gene>
<accession>A0A4R0ILA1</accession>
<protein>
    <submittedName>
        <fullName evidence="6">TetR/AcrR family transcriptional regulator</fullName>
    </submittedName>
</protein>
<dbReference type="SUPFAM" id="SSF48498">
    <property type="entry name" value="Tetracyclin repressor-like, C-terminal domain"/>
    <property type="match status" value="1"/>
</dbReference>
<dbReference type="InterPro" id="IPR001647">
    <property type="entry name" value="HTH_TetR"/>
</dbReference>